<feature type="domain" description="YcaO" evidence="1">
    <location>
        <begin position="80"/>
        <end position="230"/>
    </location>
</feature>
<dbReference type="AlphaFoldDB" id="A0A125WAR0"/>
<evidence type="ECO:0000313" key="3">
    <source>
        <dbReference type="Proteomes" id="UP000004846"/>
    </source>
</evidence>
<proteinExistence type="predicted"/>
<reference evidence="2 3" key="1">
    <citation type="submission" date="2010-07" db="EMBL/GenBank/DDBJ databases">
        <authorList>
            <person name="Sid Ahmed O."/>
        </authorList>
    </citation>
    <scope>NUCLEOTIDE SEQUENCE [LARGE SCALE GENOMIC DNA]</scope>
    <source>
        <strain evidence="2 3">TX4248</strain>
    </source>
</reference>
<dbReference type="HOGENOM" id="CLU_072811_0_0_9"/>
<dbReference type="Pfam" id="PF02624">
    <property type="entry name" value="YcaO"/>
    <property type="match status" value="1"/>
</dbReference>
<gene>
    <name evidence="2" type="ORF">HMPREF9498_00053</name>
</gene>
<dbReference type="EMBL" id="AEBR01000003">
    <property type="protein sequence ID" value="EFM84308.1"/>
    <property type="molecule type" value="Genomic_DNA"/>
</dbReference>
<name>A0A125WAR0_ENTFL</name>
<dbReference type="InterPro" id="IPR003776">
    <property type="entry name" value="YcaO-like_dom"/>
</dbReference>
<sequence>MIERRILLKGFLRNKVNFVLNEDLFMSHHYNVYIEKYSKRPIKAYEVDLKNKRQHILSTLGEYLERETLINENSPKEHTVIATNLIDGSIKQVNLDMILFKNSFVDSSGMASHKKSKPLIWTAYKEFFERQSYITNFLFHTKAQQLNIDKIEEIKKIDRYLTNYLDNVKYYNISLSKNLYVVLAVGYGEKYKAVGLGTSQSARKAVIKSQKEILQYFATSHSKYKEGKVSQGSGLVIDNKDIYHDYFDRLSSKEVKDLYAYLEGSEFIILNNEEKIEKVSHTFTIKNISNSLNMYPYITMFENNHAKNVKVVKVFDPKWFPNMAPRNFSKEIILNVENILKLKRKNFSELLPFP</sequence>
<protein>
    <recommendedName>
        <fullName evidence="1">YcaO domain-containing protein</fullName>
    </recommendedName>
</protein>
<comment type="caution">
    <text evidence="2">The sequence shown here is derived from an EMBL/GenBank/DDBJ whole genome shotgun (WGS) entry which is preliminary data.</text>
</comment>
<organism evidence="2 3">
    <name type="scientific">Enterococcus faecalis TX4248</name>
    <dbReference type="NCBI Taxonomy" id="749495"/>
    <lineage>
        <taxon>Bacteria</taxon>
        <taxon>Bacillati</taxon>
        <taxon>Bacillota</taxon>
        <taxon>Bacilli</taxon>
        <taxon>Lactobacillales</taxon>
        <taxon>Enterococcaceae</taxon>
        <taxon>Enterococcus</taxon>
    </lineage>
</organism>
<evidence type="ECO:0000259" key="1">
    <source>
        <dbReference type="Pfam" id="PF02624"/>
    </source>
</evidence>
<dbReference type="Proteomes" id="UP000004846">
    <property type="component" value="Unassembled WGS sequence"/>
</dbReference>
<evidence type="ECO:0000313" key="2">
    <source>
        <dbReference type="EMBL" id="EFM84308.1"/>
    </source>
</evidence>
<accession>A0A125WAR0</accession>